<evidence type="ECO:0000313" key="4">
    <source>
        <dbReference type="EMBL" id="ASM79052.1"/>
    </source>
</evidence>
<reference evidence="4 5" key="1">
    <citation type="submission" date="2017-07" db="EMBL/GenBank/DDBJ databases">
        <title>Complete Genome Sequence of the cosmetic ferment Vitreoscilla filiformis (ATCC15551).</title>
        <authorList>
            <person name="Contreras S."/>
            <person name="Sagory-Zalkind P."/>
            <person name="Blanquart H."/>
            <person name="Iltis A."/>
            <person name="Morand S.C."/>
        </authorList>
    </citation>
    <scope>NUCLEOTIDE SEQUENCE [LARGE SCALE GENOMIC DNA]</scope>
    <source>
        <strain evidence="4 5">ATCC 15551</strain>
        <plasmid evidence="5">Plasmid pvf1</plasmid>
    </source>
</reference>
<dbReference type="Gene3D" id="1.10.10.10">
    <property type="entry name" value="Winged helix-like DNA-binding domain superfamily/Winged helix DNA-binding domain"/>
    <property type="match status" value="1"/>
</dbReference>
<dbReference type="KEGG" id="vff:VITFI_CDS3275"/>
<dbReference type="SUPFAM" id="SSF46785">
    <property type="entry name" value="Winged helix' DNA-binding domain"/>
    <property type="match status" value="1"/>
</dbReference>
<feature type="domain" description="Initiator Rep protein WH1" evidence="3">
    <location>
        <begin position="67"/>
        <end position="190"/>
    </location>
</feature>
<keyword evidence="5" id="KW-1185">Reference proteome</keyword>
<evidence type="ECO:0000313" key="5">
    <source>
        <dbReference type="Proteomes" id="UP000199729"/>
    </source>
</evidence>
<comment type="similarity">
    <text evidence="1">Belongs to the initiator RepB protein family.</text>
</comment>
<evidence type="ECO:0000256" key="2">
    <source>
        <dbReference type="SAM" id="MobiDB-lite"/>
    </source>
</evidence>
<dbReference type="InterPro" id="IPR036388">
    <property type="entry name" value="WH-like_DNA-bd_sf"/>
</dbReference>
<proteinExistence type="inferred from homology"/>
<accession>A0A221KJ34</accession>
<feature type="compositionally biased region" description="Low complexity" evidence="2">
    <location>
        <begin position="370"/>
        <end position="387"/>
    </location>
</feature>
<gene>
    <name evidence="4" type="ORF">VITFI_CDS3275</name>
</gene>
<dbReference type="InterPro" id="IPR036390">
    <property type="entry name" value="WH_DNA-bd_sf"/>
</dbReference>
<dbReference type="Pfam" id="PF01051">
    <property type="entry name" value="Rep3_N"/>
    <property type="match status" value="1"/>
</dbReference>
<sequence>MEPFLTVPPADLSVAEVPDGALRRASGELRDMRKPVEMAVIEPKTRKINLWSRKAWLFLVAYSLTHEGTLTQDGTVWRVPLATLIKDARFGSKDRRHLKESIKECQRTLVEWSGSARDSMTGQTRLWSSTQLLGSVEFVEDERGRACIEWSLPPVLLRQLREYKHFYMVSLEVVAEIKLNCTLALYEIICRYKTNPNGLTMRRPWREWIPLLTGESDESAELRIDMKAGKGASKVRQRYGEYRYFRRDVVQRAVAELNEVQQEFTVESVPLTRGRTVEELQFRVVARDAHASTVKEHTSPRPARRHNAPTADAPALARAIQTGASEHFASQLYQEYGPEQLAHSAESALTTPGVVNPAGFMVAKLRQQEAAKTPSQAAASAPSPAASKDNTPAAPAVRTPPGSLRESLDFALTRYRNRLQVLAKSRWPQLSSDARTQYLHRFEREVVATTPYIRKDFQASGLKKPFVAAKFYLWLAEFQAHESGDGWTPSAEVLLAHMVGQVRAGETG</sequence>
<protein>
    <submittedName>
        <fullName evidence="4">Replication initiation protein</fullName>
    </submittedName>
</protein>
<dbReference type="Pfam" id="PF21205">
    <property type="entry name" value="Rep3_C"/>
    <property type="match status" value="1"/>
</dbReference>
<dbReference type="GO" id="GO:0003887">
    <property type="term" value="F:DNA-directed DNA polymerase activity"/>
    <property type="evidence" value="ECO:0007669"/>
    <property type="project" value="InterPro"/>
</dbReference>
<feature type="region of interest" description="Disordered" evidence="2">
    <location>
        <begin position="367"/>
        <end position="402"/>
    </location>
</feature>
<organism evidence="4 5">
    <name type="scientific">Vitreoscilla filiformis</name>
    <dbReference type="NCBI Taxonomy" id="63"/>
    <lineage>
        <taxon>Bacteria</taxon>
        <taxon>Pseudomonadati</taxon>
        <taxon>Pseudomonadota</taxon>
        <taxon>Betaproteobacteria</taxon>
        <taxon>Neisseriales</taxon>
        <taxon>Neisseriaceae</taxon>
        <taxon>Vitreoscilla</taxon>
    </lineage>
</organism>
<dbReference type="InterPro" id="IPR000525">
    <property type="entry name" value="Initiator_Rep_WH1"/>
</dbReference>
<geneLocation type="plasmid" evidence="5">
    <name>pvf1</name>
</geneLocation>
<dbReference type="Proteomes" id="UP000199729">
    <property type="component" value="Plasmid pVF1"/>
</dbReference>
<dbReference type="EMBL" id="CP022424">
    <property type="protein sequence ID" value="ASM79052.1"/>
    <property type="molecule type" value="Genomic_DNA"/>
</dbReference>
<evidence type="ECO:0000256" key="1">
    <source>
        <dbReference type="ARBA" id="ARBA00038283"/>
    </source>
</evidence>
<evidence type="ECO:0000259" key="3">
    <source>
        <dbReference type="Pfam" id="PF01051"/>
    </source>
</evidence>
<keyword evidence="4" id="KW-0614">Plasmid</keyword>
<dbReference type="AlphaFoldDB" id="A0A221KJ34"/>
<dbReference type="GO" id="GO:0006270">
    <property type="term" value="P:DNA replication initiation"/>
    <property type="evidence" value="ECO:0007669"/>
    <property type="project" value="InterPro"/>
</dbReference>
<name>A0A221KJ34_VITFI</name>
<feature type="compositionally biased region" description="Basic and acidic residues" evidence="2">
    <location>
        <begin position="290"/>
        <end position="299"/>
    </location>
</feature>
<feature type="region of interest" description="Disordered" evidence="2">
    <location>
        <begin position="290"/>
        <end position="314"/>
    </location>
</feature>